<dbReference type="EMBL" id="JACHKT010000027">
    <property type="protein sequence ID" value="MBB6004667.1"/>
    <property type="molecule type" value="Genomic_DNA"/>
</dbReference>
<accession>A0A841EKG3</accession>
<reference evidence="3 4" key="1">
    <citation type="submission" date="2020-08" db="EMBL/GenBank/DDBJ databases">
        <title>Functional genomics of gut bacteria from endangered species of beetles.</title>
        <authorList>
            <person name="Carlos-Shanley C."/>
        </authorList>
    </citation>
    <scope>NUCLEOTIDE SEQUENCE [LARGE SCALE GENOMIC DNA]</scope>
    <source>
        <strain evidence="3 4">S00070</strain>
    </source>
</reference>
<proteinExistence type="inferred from homology"/>
<evidence type="ECO:0000256" key="1">
    <source>
        <dbReference type="ARBA" id="ARBA00006845"/>
    </source>
</evidence>
<dbReference type="Pfam" id="PF01337">
    <property type="entry name" value="Barstar"/>
    <property type="match status" value="1"/>
</dbReference>
<comment type="caution">
    <text evidence="3">The sequence shown here is derived from an EMBL/GenBank/DDBJ whole genome shotgun (WGS) entry which is preliminary data.</text>
</comment>
<keyword evidence="4" id="KW-1185">Reference proteome</keyword>
<dbReference type="SUPFAM" id="SSF52038">
    <property type="entry name" value="Barstar-related"/>
    <property type="match status" value="1"/>
</dbReference>
<gene>
    <name evidence="3" type="ORF">HNP25_003333</name>
</gene>
<dbReference type="Proteomes" id="UP000524404">
    <property type="component" value="Unassembled WGS sequence"/>
</dbReference>
<name>A0A841EKG3_9BACT</name>
<feature type="domain" description="Barstar (barnase inhibitor)" evidence="2">
    <location>
        <begin position="22"/>
        <end position="108"/>
    </location>
</feature>
<dbReference type="AlphaFoldDB" id="A0A841EKG3"/>
<dbReference type="InterPro" id="IPR035905">
    <property type="entry name" value="Barstar-like_sf"/>
</dbReference>
<dbReference type="RefSeq" id="WP_184135807.1">
    <property type="nucleotide sequence ID" value="NZ_JACHKT010000027.1"/>
</dbReference>
<dbReference type="InterPro" id="IPR000468">
    <property type="entry name" value="Barstar"/>
</dbReference>
<organism evidence="3 4">
    <name type="scientific">Arcicella rosea</name>
    <dbReference type="NCBI Taxonomy" id="502909"/>
    <lineage>
        <taxon>Bacteria</taxon>
        <taxon>Pseudomonadati</taxon>
        <taxon>Bacteroidota</taxon>
        <taxon>Cytophagia</taxon>
        <taxon>Cytophagales</taxon>
        <taxon>Flectobacillaceae</taxon>
        <taxon>Arcicella</taxon>
    </lineage>
</organism>
<protein>
    <submittedName>
        <fullName evidence="3">RNAse (Barnase) inhibitor barstar</fullName>
    </submittedName>
</protein>
<dbReference type="Gene3D" id="3.30.370.10">
    <property type="entry name" value="Barstar-like"/>
    <property type="match status" value="1"/>
</dbReference>
<sequence>MANYYILKEEYTQISQNKILAAVIDGEKADTAEAFYKILGEALRFPDYFNHNMDSFDELINDLDWLEENDIRIIFKNYDNFLEEENDEIREIILTVLDDAAEEWKRNDNTKLLNIYIEPSELAEDDLETLGISYID</sequence>
<evidence type="ECO:0000313" key="3">
    <source>
        <dbReference type="EMBL" id="MBB6004667.1"/>
    </source>
</evidence>
<evidence type="ECO:0000259" key="2">
    <source>
        <dbReference type="Pfam" id="PF01337"/>
    </source>
</evidence>
<comment type="similarity">
    <text evidence="1">Belongs to the barstar family.</text>
</comment>
<evidence type="ECO:0000313" key="4">
    <source>
        <dbReference type="Proteomes" id="UP000524404"/>
    </source>
</evidence>